<dbReference type="Gene3D" id="1.25.10.10">
    <property type="entry name" value="Leucine-rich Repeat Variant"/>
    <property type="match status" value="1"/>
</dbReference>
<reference evidence="1 2" key="1">
    <citation type="submission" date="2016-11" db="EMBL/GenBank/DDBJ databases">
        <authorList>
            <consortium name="Pathogen Informatics"/>
        </authorList>
    </citation>
    <scope>NUCLEOTIDE SEQUENCE [LARGE SCALE GENOMIC DNA]</scope>
    <source>
        <strain evidence="1 2">1168</strain>
    </source>
</reference>
<organism evidence="1 2">
    <name type="scientific">Mycobacteroides abscessus subsp. massiliense</name>
    <dbReference type="NCBI Taxonomy" id="1962118"/>
    <lineage>
        <taxon>Bacteria</taxon>
        <taxon>Bacillati</taxon>
        <taxon>Actinomycetota</taxon>
        <taxon>Actinomycetes</taxon>
        <taxon>Mycobacteriales</taxon>
        <taxon>Mycobacteriaceae</taxon>
        <taxon>Mycobacteroides</taxon>
        <taxon>Mycobacteroides abscessus</taxon>
    </lineage>
</organism>
<name>A0A1T7FI93_9MYCO</name>
<dbReference type="Proteomes" id="UP000190366">
    <property type="component" value="Unassembled WGS sequence"/>
</dbReference>
<protein>
    <recommendedName>
        <fullName evidence="3">HEAT repeat domain-containing protein</fullName>
    </recommendedName>
</protein>
<gene>
    <name evidence="1" type="ORF">SAMEA2275630_00651</name>
</gene>
<comment type="caution">
    <text evidence="1">The sequence shown here is derived from an EMBL/GenBank/DDBJ whole genome shotgun (WGS) entry which is preliminary data.</text>
</comment>
<evidence type="ECO:0000313" key="2">
    <source>
        <dbReference type="Proteomes" id="UP000190366"/>
    </source>
</evidence>
<dbReference type="InterPro" id="IPR016024">
    <property type="entry name" value="ARM-type_fold"/>
</dbReference>
<proteinExistence type="predicted"/>
<evidence type="ECO:0000313" key="1">
    <source>
        <dbReference type="EMBL" id="SKY30772.1"/>
    </source>
</evidence>
<evidence type="ECO:0008006" key="3">
    <source>
        <dbReference type="Google" id="ProtNLM"/>
    </source>
</evidence>
<dbReference type="SUPFAM" id="SSF48371">
    <property type="entry name" value="ARM repeat"/>
    <property type="match status" value="1"/>
</dbReference>
<sequence>MTHTSNYIGLPQGDGWMDNIPSQYVHGEHGFDERIMRDLAEVGVRAYTLDDLANGPATIPEAIPVFVDWLSHLEERIPGPEPDHGHRSIIRSGLIRNLIDPAARGNQQVIDLLISQVKHQPPLPSRQIDWALGGLKLICGPKEFSKIVALIPSLPTGALVIPIIQYLGKVKTQASHQLLVGYLDGPAREFAIKALVQAKAPNVRHLVEPLVQDPDASVRKAARRAMERLPHD</sequence>
<dbReference type="AlphaFoldDB" id="A0A1T7FI93"/>
<dbReference type="EMBL" id="FVQL01000001">
    <property type="protein sequence ID" value="SKY30772.1"/>
    <property type="molecule type" value="Genomic_DNA"/>
</dbReference>
<accession>A0A1T7FI93</accession>
<dbReference type="InterPro" id="IPR011989">
    <property type="entry name" value="ARM-like"/>
</dbReference>